<keyword evidence="2" id="KW-1185">Reference proteome</keyword>
<organism evidence="1 2">
    <name type="scientific">Pluteus cervinus</name>
    <dbReference type="NCBI Taxonomy" id="181527"/>
    <lineage>
        <taxon>Eukaryota</taxon>
        <taxon>Fungi</taxon>
        <taxon>Dikarya</taxon>
        <taxon>Basidiomycota</taxon>
        <taxon>Agaricomycotina</taxon>
        <taxon>Agaricomycetes</taxon>
        <taxon>Agaricomycetidae</taxon>
        <taxon>Agaricales</taxon>
        <taxon>Pluteineae</taxon>
        <taxon>Pluteaceae</taxon>
        <taxon>Pluteus</taxon>
    </lineage>
</organism>
<reference evidence="1 2" key="1">
    <citation type="journal article" date="2019" name="Nat. Ecol. Evol.">
        <title>Megaphylogeny resolves global patterns of mushroom evolution.</title>
        <authorList>
            <person name="Varga T."/>
            <person name="Krizsan K."/>
            <person name="Foldi C."/>
            <person name="Dima B."/>
            <person name="Sanchez-Garcia M."/>
            <person name="Sanchez-Ramirez S."/>
            <person name="Szollosi G.J."/>
            <person name="Szarkandi J.G."/>
            <person name="Papp V."/>
            <person name="Albert L."/>
            <person name="Andreopoulos W."/>
            <person name="Angelini C."/>
            <person name="Antonin V."/>
            <person name="Barry K.W."/>
            <person name="Bougher N.L."/>
            <person name="Buchanan P."/>
            <person name="Buyck B."/>
            <person name="Bense V."/>
            <person name="Catcheside P."/>
            <person name="Chovatia M."/>
            <person name="Cooper J."/>
            <person name="Damon W."/>
            <person name="Desjardin D."/>
            <person name="Finy P."/>
            <person name="Geml J."/>
            <person name="Haridas S."/>
            <person name="Hughes K."/>
            <person name="Justo A."/>
            <person name="Karasinski D."/>
            <person name="Kautmanova I."/>
            <person name="Kiss B."/>
            <person name="Kocsube S."/>
            <person name="Kotiranta H."/>
            <person name="LaButti K.M."/>
            <person name="Lechner B.E."/>
            <person name="Liimatainen K."/>
            <person name="Lipzen A."/>
            <person name="Lukacs Z."/>
            <person name="Mihaltcheva S."/>
            <person name="Morgado L.N."/>
            <person name="Niskanen T."/>
            <person name="Noordeloos M.E."/>
            <person name="Ohm R.A."/>
            <person name="Ortiz-Santana B."/>
            <person name="Ovrebo C."/>
            <person name="Racz N."/>
            <person name="Riley R."/>
            <person name="Savchenko A."/>
            <person name="Shiryaev A."/>
            <person name="Soop K."/>
            <person name="Spirin V."/>
            <person name="Szebenyi C."/>
            <person name="Tomsovsky M."/>
            <person name="Tulloss R.E."/>
            <person name="Uehling J."/>
            <person name="Grigoriev I.V."/>
            <person name="Vagvolgyi C."/>
            <person name="Papp T."/>
            <person name="Martin F.M."/>
            <person name="Miettinen O."/>
            <person name="Hibbett D.S."/>
            <person name="Nagy L.G."/>
        </authorList>
    </citation>
    <scope>NUCLEOTIDE SEQUENCE [LARGE SCALE GENOMIC DNA]</scope>
    <source>
        <strain evidence="1 2">NL-1719</strain>
    </source>
</reference>
<gene>
    <name evidence="1" type="ORF">BDN72DRAFT_836836</name>
</gene>
<dbReference type="Proteomes" id="UP000308600">
    <property type="component" value="Unassembled WGS sequence"/>
</dbReference>
<evidence type="ECO:0000313" key="1">
    <source>
        <dbReference type="EMBL" id="TFK72048.1"/>
    </source>
</evidence>
<proteinExistence type="predicted"/>
<name>A0ACD3B236_9AGAR</name>
<dbReference type="EMBL" id="ML208290">
    <property type="protein sequence ID" value="TFK72048.1"/>
    <property type="molecule type" value="Genomic_DNA"/>
</dbReference>
<protein>
    <submittedName>
        <fullName evidence="1">Uncharacterized protein</fullName>
    </submittedName>
</protein>
<evidence type="ECO:0000313" key="2">
    <source>
        <dbReference type="Proteomes" id="UP000308600"/>
    </source>
</evidence>
<sequence>MSTPPVRIVVRLPYNRPHSPDAALPDPPRVEWTPEKAEMFWRVYYQSRSNESRGADWRGLAAHLEVPLPYLLYRVNAKLQEDIRGLKDIQGSLSPATKRAELSEDPAQPGRRLGSARPYSSIRLAAPLGVRARLNSLGQNSPRPRKALSSSTLTVQSPIRAPVQHESPTSSDEDSEEEELARKEEEEERLAEQQEALDRKLKDLKQMMTKDTLGIVSSSPRAPVERGRLGLVSPSSMSSSYRQDTLSSRSASQSVSNTSSPQGSIPEIPSPSQESQPHSPVGRYLSPAQSSSPPILSPRNVAGRPGRHRPVADRNWGEQESNQGSETTSSFSDISDGSISASESALASALMSNIRGQGSRISQYAHGRMSRGPPY</sequence>
<accession>A0ACD3B236</accession>